<evidence type="ECO:0000256" key="6">
    <source>
        <dbReference type="ARBA" id="ARBA00022989"/>
    </source>
</evidence>
<keyword evidence="7 8" id="KW-0472">Membrane</keyword>
<evidence type="ECO:0000256" key="8">
    <source>
        <dbReference type="PROSITE-ProRule" id="PRU01087"/>
    </source>
</evidence>
<evidence type="ECO:0000256" key="5">
    <source>
        <dbReference type="ARBA" id="ARBA00022840"/>
    </source>
</evidence>
<evidence type="ECO:0000256" key="3">
    <source>
        <dbReference type="ARBA" id="ARBA00022692"/>
    </source>
</evidence>
<dbReference type="InterPro" id="IPR011009">
    <property type="entry name" value="Kinase-like_dom_sf"/>
</dbReference>
<feature type="transmembrane region" description="Helical" evidence="9">
    <location>
        <begin position="14"/>
        <end position="35"/>
    </location>
</feature>
<dbReference type="GO" id="GO:0043408">
    <property type="term" value="P:regulation of MAPK cascade"/>
    <property type="evidence" value="ECO:0007669"/>
    <property type="project" value="TreeGrafter"/>
</dbReference>
<gene>
    <name evidence="12" type="ORF">P4O66_017704</name>
</gene>
<feature type="domain" description="Protein kinase" evidence="10">
    <location>
        <begin position="113"/>
        <end position="383"/>
    </location>
</feature>
<evidence type="ECO:0000259" key="11">
    <source>
        <dbReference type="PROSITE" id="PS51751"/>
    </source>
</evidence>
<proteinExistence type="predicted"/>
<dbReference type="SUPFAM" id="SSF56112">
    <property type="entry name" value="Protein kinase-like (PK-like)"/>
    <property type="match status" value="1"/>
</dbReference>
<keyword evidence="4" id="KW-0547">Nucleotide-binding</keyword>
<evidence type="ECO:0000313" key="13">
    <source>
        <dbReference type="Proteomes" id="UP001239994"/>
    </source>
</evidence>
<organism evidence="12 13">
    <name type="scientific">Electrophorus voltai</name>
    <dbReference type="NCBI Taxonomy" id="2609070"/>
    <lineage>
        <taxon>Eukaryota</taxon>
        <taxon>Metazoa</taxon>
        <taxon>Chordata</taxon>
        <taxon>Craniata</taxon>
        <taxon>Vertebrata</taxon>
        <taxon>Euteleostomi</taxon>
        <taxon>Actinopterygii</taxon>
        <taxon>Neopterygii</taxon>
        <taxon>Teleostei</taxon>
        <taxon>Ostariophysi</taxon>
        <taxon>Gymnotiformes</taxon>
        <taxon>Gymnotoidei</taxon>
        <taxon>Gymnotidae</taxon>
        <taxon>Electrophorus</taxon>
    </lineage>
</organism>
<keyword evidence="5" id="KW-0067">ATP-binding</keyword>
<dbReference type="GO" id="GO:0043235">
    <property type="term" value="C:receptor complex"/>
    <property type="evidence" value="ECO:0007669"/>
    <property type="project" value="TreeGrafter"/>
</dbReference>
<dbReference type="PANTHER" id="PTHR24416">
    <property type="entry name" value="TYROSINE-PROTEIN KINASE RECEPTOR"/>
    <property type="match status" value="1"/>
</dbReference>
<dbReference type="GO" id="GO:0045446">
    <property type="term" value="P:endothelial cell differentiation"/>
    <property type="evidence" value="ECO:0007669"/>
    <property type="project" value="TreeGrafter"/>
</dbReference>
<dbReference type="PANTHER" id="PTHR24416:SF552">
    <property type="entry name" value="RECEPTOR PROTEIN-TYROSINE KINASE"/>
    <property type="match status" value="1"/>
</dbReference>
<accession>A0AAD9DLC6</accession>
<feature type="transmembrane region" description="Helical" evidence="9">
    <location>
        <begin position="488"/>
        <end position="509"/>
    </location>
</feature>
<dbReference type="GO" id="GO:0005886">
    <property type="term" value="C:plasma membrane"/>
    <property type="evidence" value="ECO:0007669"/>
    <property type="project" value="TreeGrafter"/>
</dbReference>
<keyword evidence="13" id="KW-1185">Reference proteome</keyword>
<dbReference type="PRINTS" id="PR00109">
    <property type="entry name" value="TYRKINASE"/>
</dbReference>
<name>A0AAD9DLC6_9TELE</name>
<dbReference type="PROSITE" id="PS51751">
    <property type="entry name" value="EXPERA"/>
    <property type="match status" value="1"/>
</dbReference>
<evidence type="ECO:0000256" key="9">
    <source>
        <dbReference type="SAM" id="Phobius"/>
    </source>
</evidence>
<protein>
    <recommendedName>
        <fullName evidence="14">Protein kinase domain-containing protein</fullName>
    </recommendedName>
</protein>
<feature type="transmembrane region" description="Helical" evidence="9">
    <location>
        <begin position="409"/>
        <end position="434"/>
    </location>
</feature>
<evidence type="ECO:0000256" key="4">
    <source>
        <dbReference type="ARBA" id="ARBA00022741"/>
    </source>
</evidence>
<dbReference type="InterPro" id="IPR000719">
    <property type="entry name" value="Prot_kinase_dom"/>
</dbReference>
<dbReference type="GO" id="GO:0012505">
    <property type="term" value="C:endomembrane system"/>
    <property type="evidence" value="ECO:0007669"/>
    <property type="project" value="UniProtKB-SubCell"/>
</dbReference>
<reference evidence="12" key="1">
    <citation type="submission" date="2023-03" db="EMBL/GenBank/DDBJ databases">
        <title>Electrophorus voltai genome.</title>
        <authorList>
            <person name="Bian C."/>
        </authorList>
    </citation>
    <scope>NUCLEOTIDE SEQUENCE</scope>
    <source>
        <strain evidence="12">CB-2022</strain>
        <tissue evidence="12">Muscle</tissue>
    </source>
</reference>
<dbReference type="GO" id="GO:0016477">
    <property type="term" value="P:cell migration"/>
    <property type="evidence" value="ECO:0007669"/>
    <property type="project" value="TreeGrafter"/>
</dbReference>
<dbReference type="Pfam" id="PF05241">
    <property type="entry name" value="EBP"/>
    <property type="match status" value="1"/>
</dbReference>
<evidence type="ECO:0000256" key="2">
    <source>
        <dbReference type="ARBA" id="ARBA00004308"/>
    </source>
</evidence>
<dbReference type="PROSITE" id="PS50011">
    <property type="entry name" value="PROTEIN_KINASE_DOM"/>
    <property type="match status" value="1"/>
</dbReference>
<evidence type="ECO:0000313" key="12">
    <source>
        <dbReference type="EMBL" id="KAK1785956.1"/>
    </source>
</evidence>
<dbReference type="EMBL" id="JAROKS010000025">
    <property type="protein sequence ID" value="KAK1785956.1"/>
    <property type="molecule type" value="Genomic_DNA"/>
</dbReference>
<evidence type="ECO:0000259" key="10">
    <source>
        <dbReference type="PROSITE" id="PS50011"/>
    </source>
</evidence>
<evidence type="ECO:0000256" key="1">
    <source>
        <dbReference type="ARBA" id="ARBA00004141"/>
    </source>
</evidence>
<dbReference type="GO" id="GO:0045766">
    <property type="term" value="P:positive regulation of angiogenesis"/>
    <property type="evidence" value="ECO:0007669"/>
    <property type="project" value="TreeGrafter"/>
</dbReference>
<dbReference type="InterPro" id="IPR008266">
    <property type="entry name" value="Tyr_kinase_AS"/>
</dbReference>
<evidence type="ECO:0008006" key="14">
    <source>
        <dbReference type="Google" id="ProtNLM"/>
    </source>
</evidence>
<dbReference type="PROSITE" id="PS00109">
    <property type="entry name" value="PROTEIN_KINASE_TYR"/>
    <property type="match status" value="1"/>
</dbReference>
<keyword evidence="3 8" id="KW-0812">Transmembrane</keyword>
<feature type="domain" description="EXPERA" evidence="11">
    <location>
        <begin position="359"/>
        <end position="500"/>
    </location>
</feature>
<feature type="transmembrane region" description="Helical" evidence="9">
    <location>
        <begin position="446"/>
        <end position="468"/>
    </location>
</feature>
<comment type="caution">
    <text evidence="12">The sequence shown here is derived from an EMBL/GenBank/DDBJ whole genome shotgun (WGS) entry which is preliminary data.</text>
</comment>
<dbReference type="InterPro" id="IPR050122">
    <property type="entry name" value="RTK"/>
</dbReference>
<dbReference type="GO" id="GO:0001525">
    <property type="term" value="P:angiogenesis"/>
    <property type="evidence" value="ECO:0007669"/>
    <property type="project" value="TreeGrafter"/>
</dbReference>
<keyword evidence="6 8" id="KW-1133">Transmembrane helix</keyword>
<dbReference type="Proteomes" id="UP001239994">
    <property type="component" value="Unassembled WGS sequence"/>
</dbReference>
<dbReference type="GO" id="GO:0030335">
    <property type="term" value="P:positive regulation of cell migration"/>
    <property type="evidence" value="ECO:0007669"/>
    <property type="project" value="TreeGrafter"/>
</dbReference>
<dbReference type="Gene3D" id="1.10.510.10">
    <property type="entry name" value="Transferase(Phosphotransferase) domain 1"/>
    <property type="match status" value="1"/>
</dbReference>
<evidence type="ECO:0000256" key="7">
    <source>
        <dbReference type="ARBA" id="ARBA00023136"/>
    </source>
</evidence>
<dbReference type="GO" id="GO:0005524">
    <property type="term" value="F:ATP binding"/>
    <property type="evidence" value="ECO:0007669"/>
    <property type="project" value="UniProtKB-KW"/>
</dbReference>
<dbReference type="GO" id="GO:0005021">
    <property type="term" value="F:vascular endothelial growth factor receptor activity"/>
    <property type="evidence" value="ECO:0007669"/>
    <property type="project" value="TreeGrafter"/>
</dbReference>
<dbReference type="GO" id="GO:0019838">
    <property type="term" value="F:growth factor binding"/>
    <property type="evidence" value="ECO:0007669"/>
    <property type="project" value="TreeGrafter"/>
</dbReference>
<dbReference type="AlphaFoldDB" id="A0AAD9DLC6"/>
<dbReference type="InterPro" id="IPR033118">
    <property type="entry name" value="EXPERA"/>
</dbReference>
<sequence>MCIFAEAILDGTHYVLIGVSALIALFTVFCGILWIKKYRDLKKTIRQLQQGRTQIAPPQNSSPLSPVTPQDMFALPPLSSSTETHIQRLKSRPSSRVLWKSSQQNPRVTKADLNFTQLIKAGREGVFYKAKMMRGTCKGHSLVTCKISKEDVTPKHVQTEVCIMRKLAYHKNILQLLEWNTTEEPFMMIMEYVSYGTLRSFVQTHQENLSNDPELQSLFTIASYHITLAMEHLRSKMVVHCDLALRNILVSRFPWEIKLAEFGLARDLTCMRSRRSTRKKKHRERVPLRWYPPEYFRNNYYSFKGDVWAFGIVLWEMQTFGSLPYPDLDMSEQVVYHICAGHRNTGPESCRPEILQIMKDCWMDPYTARPSFSDLVRILEKVIENDSLKDLLQWYAAEFKDPMVLDPPVWFRSFIFCEALVQLPFFPVAAYAFLKGNCRWIRTPAVVYSAHVTTTLLPILSHILFHNFPQTHHAGPQTLKERLTLASVYSPYLVVPIMLLLTMLFSSAYSSSPPTGKASSKAKKQK</sequence>
<dbReference type="Pfam" id="PF07714">
    <property type="entry name" value="PK_Tyr_Ser-Thr"/>
    <property type="match status" value="1"/>
</dbReference>
<comment type="subcellular location">
    <subcellularLocation>
        <location evidence="2">Endomembrane system</location>
    </subcellularLocation>
    <subcellularLocation>
        <location evidence="1">Membrane</location>
        <topology evidence="1">Multi-pass membrane protein</topology>
    </subcellularLocation>
</comment>
<dbReference type="InterPro" id="IPR001245">
    <property type="entry name" value="Ser-Thr/Tyr_kinase_cat_dom"/>
</dbReference>